<keyword evidence="2" id="KW-1185">Reference proteome</keyword>
<evidence type="ECO:0000313" key="1">
    <source>
        <dbReference type="EMBL" id="SDL93552.1"/>
    </source>
</evidence>
<dbReference type="Proteomes" id="UP000199451">
    <property type="component" value="Unassembled WGS sequence"/>
</dbReference>
<dbReference type="AlphaFoldDB" id="A0A1G9P3U1"/>
<dbReference type="STRING" id="660521.SAMN04487949_0231"/>
<proteinExistence type="predicted"/>
<sequence length="39" mass="4383">MATRQTKPSENHKCSCGEMFATTEDLVAHARTEHGLWAH</sequence>
<gene>
    <name evidence="1" type="ORF">SAMN04487949_0231</name>
</gene>
<accession>A0A1G9P3U1</accession>
<evidence type="ECO:0000313" key="2">
    <source>
        <dbReference type="Proteomes" id="UP000199451"/>
    </source>
</evidence>
<reference evidence="2" key="1">
    <citation type="submission" date="2016-10" db="EMBL/GenBank/DDBJ databases">
        <authorList>
            <person name="Varghese N."/>
            <person name="Submissions S."/>
        </authorList>
    </citation>
    <scope>NUCLEOTIDE SEQUENCE [LARGE SCALE GENOMIC DNA]</scope>
    <source>
        <strain evidence="2">CGMCC 1.10119</strain>
    </source>
</reference>
<organism evidence="1 2">
    <name type="scientific">Halogranum gelatinilyticum</name>
    <dbReference type="NCBI Taxonomy" id="660521"/>
    <lineage>
        <taxon>Archaea</taxon>
        <taxon>Methanobacteriati</taxon>
        <taxon>Methanobacteriota</taxon>
        <taxon>Stenosarchaea group</taxon>
        <taxon>Halobacteria</taxon>
        <taxon>Halobacteriales</taxon>
        <taxon>Haloferacaceae</taxon>
    </lineage>
</organism>
<evidence type="ECO:0008006" key="3">
    <source>
        <dbReference type="Google" id="ProtNLM"/>
    </source>
</evidence>
<protein>
    <recommendedName>
        <fullName evidence="3">C2H2-type domain-containing protein</fullName>
    </recommendedName>
</protein>
<dbReference type="EMBL" id="FNHL01000001">
    <property type="protein sequence ID" value="SDL93552.1"/>
    <property type="molecule type" value="Genomic_DNA"/>
</dbReference>
<name>A0A1G9P3U1_9EURY</name>